<dbReference type="Proteomes" id="UP001159363">
    <property type="component" value="Chromosome 9"/>
</dbReference>
<protein>
    <submittedName>
        <fullName evidence="1">Uncharacterized protein</fullName>
    </submittedName>
</protein>
<dbReference type="EMBL" id="JARBHB010000010">
    <property type="protein sequence ID" value="KAJ8873976.1"/>
    <property type="molecule type" value="Genomic_DNA"/>
</dbReference>
<sequence>MPAGKIAVFTSAQAVKSKIVPPYKKAISSKIGKWNSSGVVLDSHQDKLGSIPDGVTPRFLHVGIVPCDATGRRVSWGISRSPALAFQRCSILTSFQPPRLNIHALAKRMLPKRHHLVNEPPVNRINSRMLRDNRGPPGEPGPACCGLRGLARSSHWSTLSITNIIKDWRLVISFPSGLGSMGDVGAHESHQENMGYSYISIPAHKGSEYCHQCEFDRKINGGVLCVGYRNETVGETGFTTCGIVQHDYLMGNLGVTPPGIKLGLRGWQPLIEEVLLIKPTAKHEVVPRHLLFSYLVAMLLPLSAFLYSALHLLAVPSCNKFQGTTWLCWYAVLHAANYLECSELLQAKLALAVYRTLLLAEVEVCTMLDKLKINNMWCEHLRRMPESRLKTLAMGYRPKRKQDVGGLRARWTPEQDEDA</sequence>
<proteinExistence type="predicted"/>
<comment type="caution">
    <text evidence="1">The sequence shown here is derived from an EMBL/GenBank/DDBJ whole genome shotgun (WGS) entry which is preliminary data.</text>
</comment>
<evidence type="ECO:0000313" key="2">
    <source>
        <dbReference type="Proteomes" id="UP001159363"/>
    </source>
</evidence>
<evidence type="ECO:0000313" key="1">
    <source>
        <dbReference type="EMBL" id="KAJ8873976.1"/>
    </source>
</evidence>
<organism evidence="1 2">
    <name type="scientific">Dryococelus australis</name>
    <dbReference type="NCBI Taxonomy" id="614101"/>
    <lineage>
        <taxon>Eukaryota</taxon>
        <taxon>Metazoa</taxon>
        <taxon>Ecdysozoa</taxon>
        <taxon>Arthropoda</taxon>
        <taxon>Hexapoda</taxon>
        <taxon>Insecta</taxon>
        <taxon>Pterygota</taxon>
        <taxon>Neoptera</taxon>
        <taxon>Polyneoptera</taxon>
        <taxon>Phasmatodea</taxon>
        <taxon>Verophasmatodea</taxon>
        <taxon>Anareolatae</taxon>
        <taxon>Phasmatidae</taxon>
        <taxon>Eurycanthinae</taxon>
        <taxon>Dryococelus</taxon>
    </lineage>
</organism>
<gene>
    <name evidence="1" type="ORF">PR048_024816</name>
</gene>
<reference evidence="1 2" key="1">
    <citation type="submission" date="2023-02" db="EMBL/GenBank/DDBJ databases">
        <title>LHISI_Scaffold_Assembly.</title>
        <authorList>
            <person name="Stuart O.P."/>
            <person name="Cleave R."/>
            <person name="Magrath M.J.L."/>
            <person name="Mikheyev A.S."/>
        </authorList>
    </citation>
    <scope>NUCLEOTIDE SEQUENCE [LARGE SCALE GENOMIC DNA]</scope>
    <source>
        <strain evidence="1">Daus_M_001</strain>
        <tissue evidence="1">Leg muscle</tissue>
    </source>
</reference>
<name>A0ABQ9GPK8_9NEOP</name>
<keyword evidence="2" id="KW-1185">Reference proteome</keyword>
<accession>A0ABQ9GPK8</accession>